<accession>A0A2J6RKL0</accession>
<sequence length="231" mass="25879">MLLANSLHILCFGDSLTEGVYLGAPHPHPYSIALKAGLEKAFPTFNITMDNQGVSGDRVTSPPGGFLPRIQKAYEEVHPHDPYDWAIVLGGTNDISVEYSPDDIYRALQRVWAVPLNHDTKVLALTIPECGWDDSPITLHGDELNKLILKHKDKDYYTFDLRTAVPYRDLPEKKRNELWGDPVHYSPKGYDLVGKLLAERLTKLIQAQIVDDEPQNGEGRTELKKRGPSPG</sequence>
<dbReference type="SUPFAM" id="SSF52266">
    <property type="entry name" value="SGNH hydrolase"/>
    <property type="match status" value="1"/>
</dbReference>
<dbReference type="OrthoDB" id="408760at2759"/>
<protein>
    <submittedName>
        <fullName evidence="3">SGNH hydrolase</fullName>
    </submittedName>
</protein>
<evidence type="ECO:0000313" key="3">
    <source>
        <dbReference type="EMBL" id="PMD39055.1"/>
    </source>
</evidence>
<evidence type="ECO:0000256" key="1">
    <source>
        <dbReference type="SAM" id="MobiDB-lite"/>
    </source>
</evidence>
<evidence type="ECO:0000259" key="2">
    <source>
        <dbReference type="Pfam" id="PF13472"/>
    </source>
</evidence>
<keyword evidence="4" id="KW-1185">Reference proteome</keyword>
<feature type="domain" description="SGNH hydrolase-type esterase" evidence="2">
    <location>
        <begin position="11"/>
        <end position="192"/>
    </location>
</feature>
<dbReference type="Pfam" id="PF13472">
    <property type="entry name" value="Lipase_GDSL_2"/>
    <property type="match status" value="1"/>
</dbReference>
<gene>
    <name evidence="3" type="ORF">L207DRAFT_51018</name>
</gene>
<proteinExistence type="predicted"/>
<name>A0A2J6RKL0_HYAVF</name>
<dbReference type="InterPro" id="IPR051532">
    <property type="entry name" value="Ester_Hydrolysis_Enzymes"/>
</dbReference>
<dbReference type="Proteomes" id="UP000235786">
    <property type="component" value="Unassembled WGS sequence"/>
</dbReference>
<dbReference type="AlphaFoldDB" id="A0A2J6RKL0"/>
<dbReference type="PANTHER" id="PTHR30383:SF19">
    <property type="entry name" value="FIBRONECTIN TYPE-III DOMAIN-CONTAINING PROTEIN"/>
    <property type="match status" value="1"/>
</dbReference>
<dbReference type="CDD" id="cd00229">
    <property type="entry name" value="SGNH_hydrolase"/>
    <property type="match status" value="1"/>
</dbReference>
<dbReference type="InterPro" id="IPR013830">
    <property type="entry name" value="SGNH_hydro"/>
</dbReference>
<keyword evidence="3" id="KW-0378">Hydrolase</keyword>
<feature type="region of interest" description="Disordered" evidence="1">
    <location>
        <begin position="211"/>
        <end position="231"/>
    </location>
</feature>
<dbReference type="InterPro" id="IPR036514">
    <property type="entry name" value="SGNH_hydro_sf"/>
</dbReference>
<dbReference type="Gene3D" id="3.40.50.1110">
    <property type="entry name" value="SGNH hydrolase"/>
    <property type="match status" value="1"/>
</dbReference>
<dbReference type="EMBL" id="KZ613947">
    <property type="protein sequence ID" value="PMD39055.1"/>
    <property type="molecule type" value="Genomic_DNA"/>
</dbReference>
<organism evidence="3 4">
    <name type="scientific">Hyaloscypha variabilis (strain UAMH 11265 / GT02V1 / F)</name>
    <name type="common">Meliniomyces variabilis</name>
    <dbReference type="NCBI Taxonomy" id="1149755"/>
    <lineage>
        <taxon>Eukaryota</taxon>
        <taxon>Fungi</taxon>
        <taxon>Dikarya</taxon>
        <taxon>Ascomycota</taxon>
        <taxon>Pezizomycotina</taxon>
        <taxon>Leotiomycetes</taxon>
        <taxon>Helotiales</taxon>
        <taxon>Hyaloscyphaceae</taxon>
        <taxon>Hyaloscypha</taxon>
        <taxon>Hyaloscypha variabilis</taxon>
    </lineage>
</organism>
<evidence type="ECO:0000313" key="4">
    <source>
        <dbReference type="Proteomes" id="UP000235786"/>
    </source>
</evidence>
<dbReference type="GO" id="GO:0004622">
    <property type="term" value="F:phosphatidylcholine lysophospholipase activity"/>
    <property type="evidence" value="ECO:0007669"/>
    <property type="project" value="TreeGrafter"/>
</dbReference>
<dbReference type="PANTHER" id="PTHR30383">
    <property type="entry name" value="THIOESTERASE 1/PROTEASE 1/LYSOPHOSPHOLIPASE L1"/>
    <property type="match status" value="1"/>
</dbReference>
<reference evidence="3 4" key="1">
    <citation type="submission" date="2016-04" db="EMBL/GenBank/DDBJ databases">
        <title>A degradative enzymes factory behind the ericoid mycorrhizal symbiosis.</title>
        <authorList>
            <consortium name="DOE Joint Genome Institute"/>
            <person name="Martino E."/>
            <person name="Morin E."/>
            <person name="Grelet G."/>
            <person name="Kuo A."/>
            <person name="Kohler A."/>
            <person name="Daghino S."/>
            <person name="Barry K."/>
            <person name="Choi C."/>
            <person name="Cichocki N."/>
            <person name="Clum A."/>
            <person name="Copeland A."/>
            <person name="Hainaut M."/>
            <person name="Haridas S."/>
            <person name="Labutti K."/>
            <person name="Lindquist E."/>
            <person name="Lipzen A."/>
            <person name="Khouja H.-R."/>
            <person name="Murat C."/>
            <person name="Ohm R."/>
            <person name="Olson A."/>
            <person name="Spatafora J."/>
            <person name="Veneault-Fourrey C."/>
            <person name="Henrissat B."/>
            <person name="Grigoriev I."/>
            <person name="Martin F."/>
            <person name="Perotto S."/>
        </authorList>
    </citation>
    <scope>NUCLEOTIDE SEQUENCE [LARGE SCALE GENOMIC DNA]</scope>
    <source>
        <strain evidence="3 4">F</strain>
    </source>
</reference>